<dbReference type="PANTHER" id="PTHR42815">
    <property type="entry name" value="FAD-BINDING, PUTATIVE (AFU_ORTHOLOGUE AFUA_6G07600)-RELATED"/>
    <property type="match status" value="1"/>
</dbReference>
<dbReference type="PANTHER" id="PTHR42815:SF2">
    <property type="entry name" value="FAD-BINDING, PUTATIVE (AFU_ORTHOLOGUE AFUA_6G07600)-RELATED"/>
    <property type="match status" value="1"/>
</dbReference>
<feature type="region of interest" description="Disordered" evidence="1">
    <location>
        <begin position="1"/>
        <end position="47"/>
    </location>
</feature>
<reference evidence="3 4" key="1">
    <citation type="journal article" date="2019" name="Int. J. Syst. Evol. Microbiol.">
        <title>The Global Catalogue of Microorganisms (GCM) 10K type strain sequencing project: providing services to taxonomists for standard genome sequencing and annotation.</title>
        <authorList>
            <consortium name="The Broad Institute Genomics Platform"/>
            <consortium name="The Broad Institute Genome Sequencing Center for Infectious Disease"/>
            <person name="Wu L."/>
            <person name="Ma J."/>
        </authorList>
    </citation>
    <scope>NUCLEOTIDE SEQUENCE [LARGE SCALE GENOMIC DNA]</scope>
    <source>
        <strain evidence="3 4">JCM 4805</strain>
    </source>
</reference>
<feature type="region of interest" description="Disordered" evidence="1">
    <location>
        <begin position="330"/>
        <end position="378"/>
    </location>
</feature>
<proteinExistence type="predicted"/>
<sequence length="401" mass="45064">MSTEDSSRWGYSEEYGGREPAAGHPARQPDGHPGGHVGRYPDGSVERYPDELLGRYLEDPVGRYMGEESVGWYPGGQRSAYPDGDPGSRQDRVAGRHAHDEWAGQEPYAAQRPGADRYAYERSEVRPAPRWAAEDVPAERPGSDGERTVQQEMGTTDRADRFYREQVLDHLNARMREFVGRQEMFFLATSDRHGECDSTFRAGPPGFVRVLDERTLIYPEYRGNGVMASLGNLSENPRLGILFIDFLRDRIGLHINGRAWAVPDEEMRVRHPDLPVDPVPGRRAQLWVAVEVEEAYIHCAKHIPHLQKVDRQERGDRAWGTDDVKRKGGDFFGAAADAADREPFRRREHPTVPQPPTAPAPQSAPAREVSPSSFQEEAERVLALVQQRAAADSGDFRGWFG</sequence>
<dbReference type="Proteomes" id="UP001500909">
    <property type="component" value="Unassembled WGS sequence"/>
</dbReference>
<evidence type="ECO:0000259" key="2">
    <source>
        <dbReference type="Pfam" id="PF01243"/>
    </source>
</evidence>
<evidence type="ECO:0000256" key="1">
    <source>
        <dbReference type="SAM" id="MobiDB-lite"/>
    </source>
</evidence>
<dbReference type="InterPro" id="IPR012349">
    <property type="entry name" value="Split_barrel_FMN-bd"/>
</dbReference>
<organism evidence="3 4">
    <name type="scientific">Streptomyces olivaceiscleroticus</name>
    <dbReference type="NCBI Taxonomy" id="68245"/>
    <lineage>
        <taxon>Bacteria</taxon>
        <taxon>Bacillati</taxon>
        <taxon>Actinomycetota</taxon>
        <taxon>Actinomycetes</taxon>
        <taxon>Kitasatosporales</taxon>
        <taxon>Streptomycetaceae</taxon>
        <taxon>Streptomyces</taxon>
    </lineage>
</organism>
<accession>A0ABN1A7P9</accession>
<dbReference type="SUPFAM" id="SSF50475">
    <property type="entry name" value="FMN-binding split barrel"/>
    <property type="match status" value="1"/>
</dbReference>
<feature type="region of interest" description="Disordered" evidence="1">
    <location>
        <begin position="129"/>
        <end position="151"/>
    </location>
</feature>
<feature type="domain" description="Pyridoxamine 5'-phosphate oxidase N-terminal" evidence="2">
    <location>
        <begin position="173"/>
        <end position="268"/>
    </location>
</feature>
<dbReference type="Gene3D" id="2.30.110.10">
    <property type="entry name" value="Electron Transport, Fmn-binding Protein, Chain A"/>
    <property type="match status" value="1"/>
</dbReference>
<keyword evidence="4" id="KW-1185">Reference proteome</keyword>
<evidence type="ECO:0000313" key="4">
    <source>
        <dbReference type="Proteomes" id="UP001500909"/>
    </source>
</evidence>
<feature type="compositionally biased region" description="Basic and acidic residues" evidence="1">
    <location>
        <begin position="137"/>
        <end position="151"/>
    </location>
</feature>
<name>A0ABN1A7P9_9ACTN</name>
<evidence type="ECO:0000313" key="3">
    <source>
        <dbReference type="EMBL" id="GAA0469595.1"/>
    </source>
</evidence>
<protein>
    <recommendedName>
        <fullName evidence="2">Pyridoxamine 5'-phosphate oxidase N-terminal domain-containing protein</fullName>
    </recommendedName>
</protein>
<dbReference type="EMBL" id="BAAABY010000026">
    <property type="protein sequence ID" value="GAA0469595.1"/>
    <property type="molecule type" value="Genomic_DNA"/>
</dbReference>
<dbReference type="InterPro" id="IPR011576">
    <property type="entry name" value="Pyridox_Oxase_N"/>
</dbReference>
<gene>
    <name evidence="3" type="ORF">GCM10010361_37300</name>
</gene>
<feature type="region of interest" description="Disordered" evidence="1">
    <location>
        <begin position="66"/>
        <end position="92"/>
    </location>
</feature>
<dbReference type="Pfam" id="PF01243">
    <property type="entry name" value="PNPOx_N"/>
    <property type="match status" value="1"/>
</dbReference>
<comment type="caution">
    <text evidence="3">The sequence shown here is derived from an EMBL/GenBank/DDBJ whole genome shotgun (WGS) entry which is preliminary data.</text>
</comment>